<name>A0A841H6P8_9BACT</name>
<proteinExistence type="predicted"/>
<accession>A0A841H6P8</accession>
<dbReference type="AlphaFoldDB" id="A0A841H6P8"/>
<organism evidence="2 3">
    <name type="scientific">Longimicrobium terrae</name>
    <dbReference type="NCBI Taxonomy" id="1639882"/>
    <lineage>
        <taxon>Bacteria</taxon>
        <taxon>Pseudomonadati</taxon>
        <taxon>Gemmatimonadota</taxon>
        <taxon>Longimicrobiia</taxon>
        <taxon>Longimicrobiales</taxon>
        <taxon>Longimicrobiaceae</taxon>
        <taxon>Longimicrobium</taxon>
    </lineage>
</organism>
<dbReference type="EMBL" id="JACHIA010000027">
    <property type="protein sequence ID" value="MBB6073623.1"/>
    <property type="molecule type" value="Genomic_DNA"/>
</dbReference>
<evidence type="ECO:0000313" key="2">
    <source>
        <dbReference type="EMBL" id="MBB6073623.1"/>
    </source>
</evidence>
<gene>
    <name evidence="2" type="ORF">HNQ61_005294</name>
</gene>
<evidence type="ECO:0000256" key="1">
    <source>
        <dbReference type="SAM" id="MobiDB-lite"/>
    </source>
</evidence>
<evidence type="ECO:0000313" key="3">
    <source>
        <dbReference type="Proteomes" id="UP000582837"/>
    </source>
</evidence>
<dbReference type="Proteomes" id="UP000582837">
    <property type="component" value="Unassembled WGS sequence"/>
</dbReference>
<reference evidence="2 3" key="1">
    <citation type="submission" date="2020-08" db="EMBL/GenBank/DDBJ databases">
        <title>Genomic Encyclopedia of Type Strains, Phase IV (KMG-IV): sequencing the most valuable type-strain genomes for metagenomic binning, comparative biology and taxonomic classification.</title>
        <authorList>
            <person name="Goeker M."/>
        </authorList>
    </citation>
    <scope>NUCLEOTIDE SEQUENCE [LARGE SCALE GENOMIC DNA]</scope>
    <source>
        <strain evidence="2 3">DSM 29007</strain>
    </source>
</reference>
<comment type="caution">
    <text evidence="2">The sequence shown here is derived from an EMBL/GenBank/DDBJ whole genome shotgun (WGS) entry which is preliminary data.</text>
</comment>
<keyword evidence="3" id="KW-1185">Reference proteome</keyword>
<protein>
    <submittedName>
        <fullName evidence="2">Uncharacterized protein</fullName>
    </submittedName>
</protein>
<sequence>MMSRARCTISCVRCCGERGSAGELVVLVTCGSPHECAGAVTFPRSVQHQRGRGWQERNDNLFLVAAQQVRQIARCGVNCCGCGESERRARPVRGKLIRVPGNILGPLTARAARDDPLPRTDVGREHTPVLFVADGAARAERGPHPRPFPQKPLGEGRPQRRGGFGTQPRESARRRGLMTDRRDDGSAR</sequence>
<feature type="compositionally biased region" description="Basic and acidic residues" evidence="1">
    <location>
        <begin position="170"/>
        <end position="188"/>
    </location>
</feature>
<feature type="region of interest" description="Disordered" evidence="1">
    <location>
        <begin position="135"/>
        <end position="188"/>
    </location>
</feature>